<feature type="transmembrane region" description="Helical" evidence="2">
    <location>
        <begin position="154"/>
        <end position="173"/>
    </location>
</feature>
<reference evidence="3" key="1">
    <citation type="submission" date="2017-09" db="EMBL/GenBank/DDBJ databases">
        <title>Polyketide synthases of a Diaporthe helianthi virulent isolate.</title>
        <authorList>
            <person name="Baroncelli R."/>
        </authorList>
    </citation>
    <scope>NUCLEOTIDE SEQUENCE [LARGE SCALE GENOMIC DNA]</scope>
    <source>
        <strain evidence="3">7/96</strain>
    </source>
</reference>
<evidence type="ECO:0000313" key="3">
    <source>
        <dbReference type="EMBL" id="POS71545.1"/>
    </source>
</evidence>
<keyword evidence="2" id="KW-0812">Transmembrane</keyword>
<feature type="transmembrane region" description="Helical" evidence="2">
    <location>
        <begin position="185"/>
        <end position="206"/>
    </location>
</feature>
<feature type="transmembrane region" description="Helical" evidence="2">
    <location>
        <begin position="243"/>
        <end position="261"/>
    </location>
</feature>
<dbReference type="InParanoid" id="A0A2P5HMS6"/>
<feature type="transmembrane region" description="Helical" evidence="2">
    <location>
        <begin position="12"/>
        <end position="33"/>
    </location>
</feature>
<evidence type="ECO:0000256" key="2">
    <source>
        <dbReference type="SAM" id="Phobius"/>
    </source>
</evidence>
<accession>A0A2P5HMS6</accession>
<feature type="compositionally biased region" description="Basic residues" evidence="1">
    <location>
        <begin position="445"/>
        <end position="454"/>
    </location>
</feature>
<dbReference type="AlphaFoldDB" id="A0A2P5HMS6"/>
<sequence length="550" mass="60467">MAPVPPEARFSYTGIAFVALHASSAIYFIISVARSLAHSYKSLSPAQDVRLRQDRRRKLVPLFSGLALLSLGTAIYSAYTYTQLSYQVWADARGYLPRPSTSALNDVTGNVTTNLTNIGHPNATELAIYRIRWLADTPIYQDAFEIVAEKTRRFWWGQQIDLALVPWSVLLAIEGMRRKIPNLFAFLCLAHLVNLSFAQNLFYVALLMTPTPLPAVEKPTTRWARVRNIISPPKPQNWSLKPSVFLVSIALSYAGIFYLPYAADTPTFNRVVAVARGLTFAPLVLQSLAPVSWGLVHPHPEKANSAFTDLFRLMSFLSLVLHGVTTFNGLRYNLPDSHYHRHSKLLPWDIEERSKWERARTASGKLLGSMADHPVVAAVGYDVLLSGLSIGIWAAVRSLRASHVLTSAVPLYEDSNVVHARKATENYNDDDDDDDKASTSGSVRRSGRQHKARKPSVSSVTSRDGEDNGGAAPAPRRRGRPRKVKQDPEEVPGDETYEPSPEEVKSSAEGDSLPNPEVDWEAAAVAWGLTALGGLGLGSAGVFGGECLAR</sequence>
<gene>
    <name evidence="3" type="ORF">DHEL01_v210059</name>
</gene>
<feature type="transmembrane region" description="Helical" evidence="2">
    <location>
        <begin position="375"/>
        <end position="396"/>
    </location>
</feature>
<feature type="transmembrane region" description="Helical" evidence="2">
    <location>
        <begin position="313"/>
        <end position="334"/>
    </location>
</feature>
<evidence type="ECO:0000256" key="1">
    <source>
        <dbReference type="SAM" id="MobiDB-lite"/>
    </source>
</evidence>
<dbReference type="OrthoDB" id="2126185at2759"/>
<proteinExistence type="predicted"/>
<evidence type="ECO:0000313" key="4">
    <source>
        <dbReference type="Proteomes" id="UP000094444"/>
    </source>
</evidence>
<keyword evidence="2" id="KW-1133">Transmembrane helix</keyword>
<feature type="transmembrane region" description="Helical" evidence="2">
    <location>
        <begin position="273"/>
        <end position="293"/>
    </location>
</feature>
<protein>
    <submittedName>
        <fullName evidence="3">Uncharacterized protein</fullName>
    </submittedName>
</protein>
<keyword evidence="2" id="KW-0472">Membrane</keyword>
<keyword evidence="4" id="KW-1185">Reference proteome</keyword>
<dbReference type="Proteomes" id="UP000094444">
    <property type="component" value="Unassembled WGS sequence"/>
</dbReference>
<name>A0A2P5HMS6_DIAHE</name>
<dbReference type="EMBL" id="MAVT02001236">
    <property type="protein sequence ID" value="POS71545.1"/>
    <property type="molecule type" value="Genomic_DNA"/>
</dbReference>
<feature type="region of interest" description="Disordered" evidence="1">
    <location>
        <begin position="424"/>
        <end position="515"/>
    </location>
</feature>
<feature type="transmembrane region" description="Helical" evidence="2">
    <location>
        <begin position="59"/>
        <end position="79"/>
    </location>
</feature>
<organism evidence="3 4">
    <name type="scientific">Diaporthe helianthi</name>
    <dbReference type="NCBI Taxonomy" id="158607"/>
    <lineage>
        <taxon>Eukaryota</taxon>
        <taxon>Fungi</taxon>
        <taxon>Dikarya</taxon>
        <taxon>Ascomycota</taxon>
        <taxon>Pezizomycotina</taxon>
        <taxon>Sordariomycetes</taxon>
        <taxon>Sordariomycetidae</taxon>
        <taxon>Diaporthales</taxon>
        <taxon>Diaporthaceae</taxon>
        <taxon>Diaporthe</taxon>
    </lineage>
</organism>
<comment type="caution">
    <text evidence="3">The sequence shown here is derived from an EMBL/GenBank/DDBJ whole genome shotgun (WGS) entry which is preliminary data.</text>
</comment>
<feature type="compositionally biased region" description="Acidic residues" evidence="1">
    <location>
        <begin position="489"/>
        <end position="501"/>
    </location>
</feature>